<evidence type="ECO:0000313" key="2">
    <source>
        <dbReference type="Proteomes" id="UP000011704"/>
    </source>
</evidence>
<dbReference type="Proteomes" id="UP000011704">
    <property type="component" value="Unassembled WGS sequence"/>
</dbReference>
<evidence type="ECO:0000313" key="1">
    <source>
        <dbReference type="EMBL" id="CCQ91180.1"/>
    </source>
</evidence>
<dbReference type="AlphaFoldDB" id="M1Z0F4"/>
<reference evidence="1 2" key="1">
    <citation type="journal article" date="2013" name="Front. Microbiol.">
        <title>The genome of Nitrospina gracilis illuminates the metabolism and evolution of the major marine nitrite oxidizer.</title>
        <authorList>
            <person name="Luecker S."/>
            <person name="Nowka B."/>
            <person name="Rattei T."/>
            <person name="Spieck E."/>
            <person name="and Daims H."/>
        </authorList>
    </citation>
    <scope>NUCLEOTIDE SEQUENCE [LARGE SCALE GENOMIC DNA]</scope>
    <source>
        <strain evidence="1 2">3/211</strain>
    </source>
</reference>
<dbReference type="HOGENOM" id="CLU_3419057_0_0_0"/>
<gene>
    <name evidence="1" type="ORF">NITGR_590059</name>
</gene>
<dbReference type="EMBL" id="CAQJ01000065">
    <property type="protein sequence ID" value="CCQ91180.1"/>
    <property type="molecule type" value="Genomic_DNA"/>
</dbReference>
<proteinExistence type="predicted"/>
<dbReference type="InParanoid" id="M1Z0F4"/>
<sequence length="25" mass="2968">MLAQSLSYLYPLKSHLGYSHKTHRH</sequence>
<dbReference type="STRING" id="1266370.NITGR_590059"/>
<comment type="caution">
    <text evidence="1">The sequence shown here is derived from an EMBL/GenBank/DDBJ whole genome shotgun (WGS) entry which is preliminary data.</text>
</comment>
<protein>
    <submittedName>
        <fullName evidence="1">Uncharacterized protein</fullName>
    </submittedName>
</protein>
<name>M1Z0F4_NITG3</name>
<keyword evidence="2" id="KW-1185">Reference proteome</keyword>
<accession>M1Z0F4</accession>
<organism evidence="1 2">
    <name type="scientific">Nitrospina gracilis (strain 3/211)</name>
    <dbReference type="NCBI Taxonomy" id="1266370"/>
    <lineage>
        <taxon>Bacteria</taxon>
        <taxon>Pseudomonadati</taxon>
        <taxon>Nitrospinota/Tectimicrobiota group</taxon>
        <taxon>Nitrospinota</taxon>
        <taxon>Nitrospinia</taxon>
        <taxon>Nitrospinales</taxon>
        <taxon>Nitrospinaceae</taxon>
        <taxon>Nitrospina</taxon>
    </lineage>
</organism>